<accession>A0ABQ7J6Q5</accession>
<dbReference type="Pfam" id="PF01734">
    <property type="entry name" value="Patatin"/>
    <property type="match status" value="1"/>
</dbReference>
<dbReference type="Proteomes" id="UP000823046">
    <property type="component" value="Unassembled WGS sequence"/>
</dbReference>
<protein>
    <submittedName>
        <fullName evidence="6">Phospholipase, patatin family protein</fullName>
    </submittedName>
</protein>
<evidence type="ECO:0000313" key="6">
    <source>
        <dbReference type="EMBL" id="KAF8819651.1"/>
    </source>
</evidence>
<reference evidence="6 7" key="1">
    <citation type="journal article" date="2020" name="bioRxiv">
        <title>Metabolic contributions of an alphaproteobacterial endosymbiont in the apicomplexan Cardiosporidium cionae.</title>
        <authorList>
            <person name="Hunter E.S."/>
            <person name="Paight C.J."/>
            <person name="Lane C.E."/>
        </authorList>
    </citation>
    <scope>NUCLEOTIDE SEQUENCE [LARGE SCALE GENOMIC DNA]</scope>
    <source>
        <strain evidence="6">ESH_2018</strain>
    </source>
</reference>
<feature type="domain" description="PNPLA" evidence="5">
    <location>
        <begin position="87"/>
        <end position="293"/>
    </location>
</feature>
<dbReference type="InterPro" id="IPR016035">
    <property type="entry name" value="Acyl_Trfase/lysoPLipase"/>
</dbReference>
<feature type="short sequence motif" description="GXGXXG" evidence="4">
    <location>
        <begin position="91"/>
        <end position="96"/>
    </location>
</feature>
<evidence type="ECO:0000259" key="5">
    <source>
        <dbReference type="PROSITE" id="PS51635"/>
    </source>
</evidence>
<keyword evidence="2 4" id="KW-0442">Lipid degradation</keyword>
<dbReference type="SUPFAM" id="SSF52151">
    <property type="entry name" value="FabD/lysophospholipase-like"/>
    <property type="match status" value="1"/>
</dbReference>
<evidence type="ECO:0000256" key="3">
    <source>
        <dbReference type="ARBA" id="ARBA00023098"/>
    </source>
</evidence>
<evidence type="ECO:0000256" key="4">
    <source>
        <dbReference type="PROSITE-ProRule" id="PRU01161"/>
    </source>
</evidence>
<name>A0ABQ7J6Q5_9APIC</name>
<dbReference type="CDD" id="cd07199">
    <property type="entry name" value="Pat17_PNPLA8_PNPLA9_like"/>
    <property type="match status" value="1"/>
</dbReference>
<evidence type="ECO:0000256" key="1">
    <source>
        <dbReference type="ARBA" id="ARBA00022801"/>
    </source>
</evidence>
<evidence type="ECO:0000313" key="7">
    <source>
        <dbReference type="Proteomes" id="UP000823046"/>
    </source>
</evidence>
<sequence>KFPFSSRNREECSLRLKSSGKLIIYSQQFQYVYIVADKPDLLLKLTVFNKRALGASPLCEYSIFYCGKPEKISRNPSVAFLRSPAILTLDGGGVLGLSSLKILERLEYELQREVGNSKARLVDCFDLLAGTSTGGIIALGLLSGKSILEMIEMWSDMSSSIFEGSRSVFSGIFFEGYDVSNMKRVLLQSLGDQLLTAYKHPYCFVTTMDVKHNPYQLFLLRNYEHPRAGSNGQQHRGLSTFPIWAAGWATGAAPTYLKGPHADDIENMGFCIEPKVHLVDGAMKVNNPAMVALEEAARMTDKSVAHFIEEDLDLLVSVGTGQEPIRLTQSNSSSKASTLEIILNAGHLLTSTNFTHREVLNLMADTEGTYWRFNTPYIGQIPLDCNDSLQIDLIAKATSSYLMDEKFFDIKRLAKLLANRVLMK</sequence>
<dbReference type="PROSITE" id="PS51635">
    <property type="entry name" value="PNPLA"/>
    <property type="match status" value="1"/>
</dbReference>
<feature type="short sequence motif" description="GXSXG" evidence="4">
    <location>
        <begin position="130"/>
        <end position="134"/>
    </location>
</feature>
<keyword evidence="7" id="KW-1185">Reference proteome</keyword>
<gene>
    <name evidence="6" type="ORF">IE077_000708</name>
</gene>
<dbReference type="EMBL" id="JADAQX010000654">
    <property type="protein sequence ID" value="KAF8819651.1"/>
    <property type="molecule type" value="Genomic_DNA"/>
</dbReference>
<dbReference type="PANTHER" id="PTHR24185:SF1">
    <property type="entry name" value="CALCIUM-INDEPENDENT PHOSPHOLIPASE A2-GAMMA"/>
    <property type="match status" value="1"/>
</dbReference>
<dbReference type="InterPro" id="IPR002641">
    <property type="entry name" value="PNPLA_dom"/>
</dbReference>
<feature type="non-terminal residue" evidence="6">
    <location>
        <position position="1"/>
    </location>
</feature>
<evidence type="ECO:0000256" key="2">
    <source>
        <dbReference type="ARBA" id="ARBA00022963"/>
    </source>
</evidence>
<keyword evidence="3 4" id="KW-0443">Lipid metabolism</keyword>
<keyword evidence="1 4" id="KW-0378">Hydrolase</keyword>
<organism evidence="6 7">
    <name type="scientific">Cardiosporidium cionae</name>
    <dbReference type="NCBI Taxonomy" id="476202"/>
    <lineage>
        <taxon>Eukaryota</taxon>
        <taxon>Sar</taxon>
        <taxon>Alveolata</taxon>
        <taxon>Apicomplexa</taxon>
        <taxon>Aconoidasida</taxon>
        <taxon>Nephromycida</taxon>
        <taxon>Cardiosporidium</taxon>
    </lineage>
</organism>
<feature type="active site" description="Nucleophile" evidence="4">
    <location>
        <position position="132"/>
    </location>
</feature>
<proteinExistence type="predicted"/>
<dbReference type="Gene3D" id="3.40.1090.10">
    <property type="entry name" value="Cytosolic phospholipase A2 catalytic domain"/>
    <property type="match status" value="1"/>
</dbReference>
<dbReference type="PANTHER" id="PTHR24185">
    <property type="entry name" value="CALCIUM-INDEPENDENT PHOSPHOLIPASE A2-GAMMA"/>
    <property type="match status" value="1"/>
</dbReference>
<feature type="short sequence motif" description="DGA/G" evidence="4">
    <location>
        <begin position="280"/>
        <end position="282"/>
    </location>
</feature>
<comment type="caution">
    <text evidence="6">The sequence shown here is derived from an EMBL/GenBank/DDBJ whole genome shotgun (WGS) entry which is preliminary data.</text>
</comment>
<feature type="active site" description="Proton acceptor" evidence="4">
    <location>
        <position position="280"/>
    </location>
</feature>